<dbReference type="EMBL" id="JAHUTJ010000531">
    <property type="protein sequence ID" value="MED6263857.1"/>
    <property type="molecule type" value="Genomic_DNA"/>
</dbReference>
<proteinExistence type="predicted"/>
<evidence type="ECO:0000313" key="2">
    <source>
        <dbReference type="Proteomes" id="UP001352852"/>
    </source>
</evidence>
<evidence type="ECO:0000313" key="1">
    <source>
        <dbReference type="EMBL" id="MED6263857.1"/>
    </source>
</evidence>
<comment type="caution">
    <text evidence="1">The sequence shown here is derived from an EMBL/GenBank/DDBJ whole genome shotgun (WGS) entry which is preliminary data.</text>
</comment>
<sequence>MEIETESVVQHRTSRLACDERRRMVKWAVHESSTQGRRAFCIHSFNHKMMLFSVKTSEVCWRTLANK</sequence>
<accession>A0ABU7CME4</accession>
<dbReference type="Proteomes" id="UP001352852">
    <property type="component" value="Unassembled WGS sequence"/>
</dbReference>
<reference evidence="1 2" key="1">
    <citation type="submission" date="2021-06" db="EMBL/GenBank/DDBJ databases">
        <authorList>
            <person name="Palmer J.M."/>
        </authorList>
    </citation>
    <scope>NUCLEOTIDE SEQUENCE [LARGE SCALE GENOMIC DNA]</scope>
    <source>
        <strain evidence="1 2">CL_MEX2019</strain>
        <tissue evidence="1">Muscle</tissue>
    </source>
</reference>
<protein>
    <submittedName>
        <fullName evidence="1">Uncharacterized protein</fullName>
    </submittedName>
</protein>
<keyword evidence="2" id="KW-1185">Reference proteome</keyword>
<gene>
    <name evidence="1" type="ORF">CHARACLAT_008939</name>
</gene>
<name>A0ABU7CME4_9TELE</name>
<organism evidence="1 2">
    <name type="scientific">Characodon lateralis</name>
    <dbReference type="NCBI Taxonomy" id="208331"/>
    <lineage>
        <taxon>Eukaryota</taxon>
        <taxon>Metazoa</taxon>
        <taxon>Chordata</taxon>
        <taxon>Craniata</taxon>
        <taxon>Vertebrata</taxon>
        <taxon>Euteleostomi</taxon>
        <taxon>Actinopterygii</taxon>
        <taxon>Neopterygii</taxon>
        <taxon>Teleostei</taxon>
        <taxon>Neoteleostei</taxon>
        <taxon>Acanthomorphata</taxon>
        <taxon>Ovalentaria</taxon>
        <taxon>Atherinomorphae</taxon>
        <taxon>Cyprinodontiformes</taxon>
        <taxon>Goodeidae</taxon>
        <taxon>Characodon</taxon>
    </lineage>
</organism>